<dbReference type="EMBL" id="BSNS01000020">
    <property type="protein sequence ID" value="GLQ56625.1"/>
    <property type="molecule type" value="Genomic_DNA"/>
</dbReference>
<protein>
    <submittedName>
        <fullName evidence="1">Uncharacterized protein</fullName>
    </submittedName>
</protein>
<gene>
    <name evidence="1" type="ORF">GCM10010862_38840</name>
</gene>
<comment type="caution">
    <text evidence="1">The sequence shown here is derived from an EMBL/GenBank/DDBJ whole genome shotgun (WGS) entry which is preliminary data.</text>
</comment>
<dbReference type="InterPro" id="IPR046674">
    <property type="entry name" value="DUF6544"/>
</dbReference>
<evidence type="ECO:0000313" key="1">
    <source>
        <dbReference type="EMBL" id="GLQ56625.1"/>
    </source>
</evidence>
<accession>A0ABQ5W9L3</accession>
<organism evidence="1 2">
    <name type="scientific">Devosia nitrariae</name>
    <dbReference type="NCBI Taxonomy" id="2071872"/>
    <lineage>
        <taxon>Bacteria</taxon>
        <taxon>Pseudomonadati</taxon>
        <taxon>Pseudomonadota</taxon>
        <taxon>Alphaproteobacteria</taxon>
        <taxon>Hyphomicrobiales</taxon>
        <taxon>Devosiaceae</taxon>
        <taxon>Devosia</taxon>
    </lineage>
</organism>
<evidence type="ECO:0000313" key="2">
    <source>
        <dbReference type="Proteomes" id="UP001156691"/>
    </source>
</evidence>
<dbReference type="Proteomes" id="UP001156691">
    <property type="component" value="Unassembled WGS sequence"/>
</dbReference>
<reference evidence="2" key="1">
    <citation type="journal article" date="2019" name="Int. J. Syst. Evol. Microbiol.">
        <title>The Global Catalogue of Microorganisms (GCM) 10K type strain sequencing project: providing services to taxonomists for standard genome sequencing and annotation.</title>
        <authorList>
            <consortium name="The Broad Institute Genomics Platform"/>
            <consortium name="The Broad Institute Genome Sequencing Center for Infectious Disease"/>
            <person name="Wu L."/>
            <person name="Ma J."/>
        </authorList>
    </citation>
    <scope>NUCLEOTIDE SEQUENCE [LARGE SCALE GENOMIC DNA]</scope>
    <source>
        <strain evidence="2">NBRC 112416</strain>
    </source>
</reference>
<name>A0ABQ5W9L3_9HYPH</name>
<sequence>MVSILKLMLLALGLLVVLTAVVAHAFFRIDMREAHRAWADFVAPEKAAGPFDPEMLVNLPEPARRYLTYSILRGTPLKMSVQLHMKGTFALGDRKSHRVMTMEARQMLSPPRGFVWIPEMGSGMVRIWGSDGYAGDKAWTRFWVWGLIPVARLSSTGDLALSAAGRSIMEAIWAPASLLPQNGARWAAVGDDAARVTFEVEGEPLTLSLTLSEEGRPLTVSMMRWSNANPEGIFRWQSFGGTIEETGEFGGYVIPTRVEVGNHYGTGDYFPFFRVRIVDARYR</sequence>
<keyword evidence="2" id="KW-1185">Reference proteome</keyword>
<proteinExistence type="predicted"/>
<dbReference type="Pfam" id="PF20181">
    <property type="entry name" value="DUF6544"/>
    <property type="match status" value="1"/>
</dbReference>